<accession>A0A0F7UML7</accession>
<evidence type="ECO:0000313" key="4">
    <source>
        <dbReference type="EMBL" id="CEL70266.1"/>
    </source>
</evidence>
<evidence type="ECO:0000256" key="2">
    <source>
        <dbReference type="SAM" id="Phobius"/>
    </source>
</evidence>
<proteinExistence type="predicted"/>
<keyword evidence="2" id="KW-1133">Transmembrane helix</keyword>
<name>A0A0F7UML7_NEOCL</name>
<dbReference type="AlphaFoldDB" id="A0A0F7UML7"/>
<gene>
    <name evidence="4" type="ORF">BN1204_059525</name>
</gene>
<sequence>MTVSRCGKFALVAIFLAACGREIWGVRFAQGSESPSDSRPLRRTPMEEQFAKMSMHLKKQDQELQQVMQKTQNVEDQLEALMKILAKRVYLRRCGLKRGLLAATFALTAIPSALLQEGWERAILGFIAVALGVVSYSYLKRYFTTRDVIPPTRKESEKGELTTTAPK</sequence>
<dbReference type="PROSITE" id="PS51257">
    <property type="entry name" value="PROKAR_LIPOPROTEIN"/>
    <property type="match status" value="1"/>
</dbReference>
<feature type="transmembrane region" description="Helical" evidence="2">
    <location>
        <begin position="122"/>
        <end position="139"/>
    </location>
</feature>
<feature type="coiled-coil region" evidence="1">
    <location>
        <begin position="57"/>
        <end position="84"/>
    </location>
</feature>
<keyword evidence="1" id="KW-0175">Coiled coil</keyword>
<protein>
    <recommendedName>
        <fullName evidence="5">Transmembrane protein</fullName>
    </recommendedName>
</protein>
<evidence type="ECO:0008006" key="5">
    <source>
        <dbReference type="Google" id="ProtNLM"/>
    </source>
</evidence>
<evidence type="ECO:0000256" key="1">
    <source>
        <dbReference type="SAM" id="Coils"/>
    </source>
</evidence>
<keyword evidence="2" id="KW-0472">Membrane</keyword>
<feature type="signal peptide" evidence="3">
    <location>
        <begin position="1"/>
        <end position="25"/>
    </location>
</feature>
<feature type="chain" id="PRO_5002523179" description="Transmembrane protein" evidence="3">
    <location>
        <begin position="26"/>
        <end position="167"/>
    </location>
</feature>
<reference evidence="4" key="1">
    <citation type="journal article" date="2015" name="PLoS ONE">
        <title>Comprehensive Evaluation of Toxoplasma gondii VEG and Neospora caninum LIV Genomes with Tachyzoite Stage Transcriptome and Proteome Defines Novel Transcript Features.</title>
        <authorList>
            <person name="Ramaprasad A."/>
            <person name="Mourier T."/>
            <person name="Naeem R."/>
            <person name="Malas T.B."/>
            <person name="Moussa E."/>
            <person name="Panigrahi A."/>
            <person name="Vermont S.J."/>
            <person name="Otto T.D."/>
            <person name="Wastling J."/>
            <person name="Pain A."/>
        </authorList>
    </citation>
    <scope>NUCLEOTIDE SEQUENCE</scope>
    <source>
        <strain evidence="4">Liverpool</strain>
    </source>
</reference>
<keyword evidence="2" id="KW-0812">Transmembrane</keyword>
<evidence type="ECO:0000256" key="3">
    <source>
        <dbReference type="SAM" id="SignalP"/>
    </source>
</evidence>
<organism evidence="4">
    <name type="scientific">Neospora caninum (strain Liverpool)</name>
    <dbReference type="NCBI Taxonomy" id="572307"/>
    <lineage>
        <taxon>Eukaryota</taxon>
        <taxon>Sar</taxon>
        <taxon>Alveolata</taxon>
        <taxon>Apicomplexa</taxon>
        <taxon>Conoidasida</taxon>
        <taxon>Coccidia</taxon>
        <taxon>Eucoccidiorida</taxon>
        <taxon>Eimeriorina</taxon>
        <taxon>Sarcocystidae</taxon>
        <taxon>Neospora</taxon>
    </lineage>
</organism>
<dbReference type="EMBL" id="LN714486">
    <property type="protein sequence ID" value="CEL70266.1"/>
    <property type="molecule type" value="Genomic_DNA"/>
</dbReference>
<keyword evidence="3" id="KW-0732">Signal</keyword>